<evidence type="ECO:0000256" key="1">
    <source>
        <dbReference type="SAM" id="MobiDB-lite"/>
    </source>
</evidence>
<organism evidence="2 3">
    <name type="scientific">Halorussus gelatinilyticus</name>
    <dbReference type="NCBI Taxonomy" id="2937524"/>
    <lineage>
        <taxon>Archaea</taxon>
        <taxon>Methanobacteriati</taxon>
        <taxon>Methanobacteriota</taxon>
        <taxon>Stenosarchaea group</taxon>
        <taxon>Halobacteria</taxon>
        <taxon>Halobacteriales</taxon>
        <taxon>Haladaptataceae</taxon>
        <taxon>Halorussus</taxon>
    </lineage>
</organism>
<sequence length="64" mass="6786">MAVSDSPPIGLRHLTVNPDPSGTTSPQDRSGTCECNDCSYTVETDDDLPPKCPDCDGALTFVRS</sequence>
<accession>A0A8U0IGS9</accession>
<reference evidence="2" key="1">
    <citation type="submission" date="2022-04" db="EMBL/GenBank/DDBJ databases">
        <title>Diverse halophilic archaea isolated from saline environments.</title>
        <authorList>
            <person name="Cui H.-L."/>
        </authorList>
    </citation>
    <scope>NUCLEOTIDE SEQUENCE</scope>
    <source>
        <strain evidence="2">XZYJT40</strain>
    </source>
</reference>
<proteinExistence type="predicted"/>
<keyword evidence="3" id="KW-1185">Reference proteome</keyword>
<protein>
    <submittedName>
        <fullName evidence="2">Hydrogenase maturation nickel metallochaperone HypA</fullName>
    </submittedName>
</protein>
<dbReference type="RefSeq" id="WP_248654377.1">
    <property type="nucleotide sequence ID" value="NZ_CP096658.1"/>
</dbReference>
<feature type="compositionally biased region" description="Polar residues" evidence="1">
    <location>
        <begin position="18"/>
        <end position="30"/>
    </location>
</feature>
<dbReference type="EMBL" id="CP096658">
    <property type="protein sequence ID" value="UPV99890.1"/>
    <property type="molecule type" value="Genomic_DNA"/>
</dbReference>
<dbReference type="GeneID" id="72191267"/>
<dbReference type="AlphaFoldDB" id="A0A8U0IGS9"/>
<dbReference type="KEGG" id="haxz:M0R88_15390"/>
<gene>
    <name evidence="2" type="ORF">M0R88_15390</name>
</gene>
<evidence type="ECO:0000313" key="2">
    <source>
        <dbReference type="EMBL" id="UPV99890.1"/>
    </source>
</evidence>
<feature type="region of interest" description="Disordered" evidence="1">
    <location>
        <begin position="1"/>
        <end position="32"/>
    </location>
</feature>
<evidence type="ECO:0000313" key="3">
    <source>
        <dbReference type="Proteomes" id="UP000830434"/>
    </source>
</evidence>
<dbReference type="Proteomes" id="UP000830434">
    <property type="component" value="Chromosome"/>
</dbReference>
<name>A0A8U0IGS9_9EURY</name>